<dbReference type="AlphaFoldDB" id="A0AAW9CM86"/>
<proteinExistence type="predicted"/>
<evidence type="ECO:0000313" key="2">
    <source>
        <dbReference type="Proteomes" id="UP001272137"/>
    </source>
</evidence>
<organism evidence="1 2">
    <name type="scientific">Burkholderia thailandensis</name>
    <dbReference type="NCBI Taxonomy" id="57975"/>
    <lineage>
        <taxon>Bacteria</taxon>
        <taxon>Pseudomonadati</taxon>
        <taxon>Pseudomonadota</taxon>
        <taxon>Betaproteobacteria</taxon>
        <taxon>Burkholderiales</taxon>
        <taxon>Burkholderiaceae</taxon>
        <taxon>Burkholderia</taxon>
        <taxon>pseudomallei group</taxon>
    </lineage>
</organism>
<protein>
    <submittedName>
        <fullName evidence="1">Uncharacterized protein</fullName>
    </submittedName>
</protein>
<sequence length="61" mass="6443">MPRSIATTAMPKRSAGTFASSGMYSGMSSATRPAPIQGASSVWIAFESWYSIESGRAAPRE</sequence>
<gene>
    <name evidence="1" type="ORF">C7S16_4796</name>
</gene>
<name>A0AAW9CM86_BURTH</name>
<reference evidence="1" key="1">
    <citation type="submission" date="2018-08" db="EMBL/GenBank/DDBJ databases">
        <title>Identification of Burkholderia cepacia strains that express a Burkholderia pseudomallei-like capsular polysaccharide.</title>
        <authorList>
            <person name="Burtnick M.N."/>
            <person name="Vongsouvath M."/>
            <person name="Newton P."/>
            <person name="Wuthiekanun V."/>
            <person name="Limmathurotsakul D."/>
            <person name="Brett P.J."/>
            <person name="Chantratita N."/>
            <person name="Dance D.A."/>
        </authorList>
    </citation>
    <scope>NUCLEOTIDE SEQUENCE</scope>
    <source>
        <strain evidence="1">SBXCC001</strain>
    </source>
</reference>
<accession>A0AAW9CM86</accession>
<comment type="caution">
    <text evidence="1">The sequence shown here is derived from an EMBL/GenBank/DDBJ whole genome shotgun (WGS) entry which is preliminary data.</text>
</comment>
<dbReference type="EMBL" id="QXCT01000001">
    <property type="protein sequence ID" value="MDW9251729.1"/>
    <property type="molecule type" value="Genomic_DNA"/>
</dbReference>
<dbReference type="Proteomes" id="UP001272137">
    <property type="component" value="Unassembled WGS sequence"/>
</dbReference>
<evidence type="ECO:0000313" key="1">
    <source>
        <dbReference type="EMBL" id="MDW9251729.1"/>
    </source>
</evidence>